<sequence>MASFVKATEKPELDCYDISCMNMASTLRNIANYDDVLAQEFKMKVDQLQLEATQEVIRFKRGSQD</sequence>
<proteinExistence type="predicted"/>
<gene>
    <name evidence="1" type="ORF">HPBE_LOCUS15557</name>
</gene>
<organism evidence="1">
    <name type="scientific">Heligmosomoides polygyrus</name>
    <name type="common">Parasitic roundworm</name>
    <dbReference type="NCBI Taxonomy" id="6339"/>
    <lineage>
        <taxon>Eukaryota</taxon>
        <taxon>Metazoa</taxon>
        <taxon>Ecdysozoa</taxon>
        <taxon>Nematoda</taxon>
        <taxon>Chromadorea</taxon>
        <taxon>Rhabditida</taxon>
        <taxon>Rhabditina</taxon>
        <taxon>Rhabditomorpha</taxon>
        <taxon>Strongyloidea</taxon>
        <taxon>Heligmosomidae</taxon>
        <taxon>Heligmosomoides</taxon>
    </lineage>
</organism>
<dbReference type="EMBL" id="UZAH01028918">
    <property type="protein sequence ID" value="VDP03163.1"/>
    <property type="molecule type" value="Genomic_DNA"/>
</dbReference>
<name>A0A3P8E3V7_HELPZ</name>
<evidence type="ECO:0000313" key="1">
    <source>
        <dbReference type="EMBL" id="VDP03163.1"/>
    </source>
</evidence>
<reference evidence="1" key="1">
    <citation type="submission" date="2018-11" db="EMBL/GenBank/DDBJ databases">
        <authorList>
            <consortium name="Pathogen Informatics"/>
        </authorList>
    </citation>
    <scope>NUCLEOTIDE SEQUENCE [LARGE SCALE GENOMIC DNA]</scope>
</reference>
<dbReference type="AlphaFoldDB" id="A0A3P8E3V7"/>
<protein>
    <submittedName>
        <fullName evidence="1">Uncharacterized protein</fullName>
    </submittedName>
</protein>
<dbReference type="OrthoDB" id="5898690at2759"/>
<accession>A0A3P8E3V7</accession>